<feature type="signal peptide" evidence="11">
    <location>
        <begin position="1"/>
        <end position="24"/>
    </location>
</feature>
<keyword evidence="7 9" id="KW-0720">Serine protease</keyword>
<dbReference type="PRINTS" id="PR00723">
    <property type="entry name" value="SUBTILISIN"/>
</dbReference>
<dbReference type="GO" id="GO:0005576">
    <property type="term" value="C:extracellular region"/>
    <property type="evidence" value="ECO:0007669"/>
    <property type="project" value="UniProtKB-SubCell"/>
</dbReference>
<evidence type="ECO:0000313" key="14">
    <source>
        <dbReference type="Proteomes" id="UP000605670"/>
    </source>
</evidence>
<dbReference type="PROSITE" id="PS00138">
    <property type="entry name" value="SUBTILASE_SER"/>
    <property type="match status" value="1"/>
</dbReference>
<keyword evidence="6 9" id="KW-0378">Hydrolase</keyword>
<dbReference type="InterPro" id="IPR013320">
    <property type="entry name" value="ConA-like_dom_sf"/>
</dbReference>
<keyword evidence="14" id="KW-1185">Reference proteome</keyword>
<name>A0A917F4Y0_9MICO</name>
<dbReference type="SUPFAM" id="SSF52743">
    <property type="entry name" value="Subtilisin-like"/>
    <property type="match status" value="1"/>
</dbReference>
<dbReference type="NCBIfam" id="NF038128">
    <property type="entry name" value="choice_anch_J"/>
    <property type="match status" value="1"/>
</dbReference>
<evidence type="ECO:0000256" key="7">
    <source>
        <dbReference type="ARBA" id="ARBA00022825"/>
    </source>
</evidence>
<dbReference type="CDD" id="cd07496">
    <property type="entry name" value="Peptidases_S8_13"/>
    <property type="match status" value="1"/>
</dbReference>
<dbReference type="InterPro" id="IPR000209">
    <property type="entry name" value="Peptidase_S8/S53_dom"/>
</dbReference>
<dbReference type="RefSeq" id="WP_188430025.1">
    <property type="nucleotide sequence ID" value="NZ_BAABKH010000001.1"/>
</dbReference>
<evidence type="ECO:0000256" key="5">
    <source>
        <dbReference type="ARBA" id="ARBA00022729"/>
    </source>
</evidence>
<dbReference type="InterPro" id="IPR034176">
    <property type="entry name" value="Peptidases_S8_13"/>
</dbReference>
<organism evidence="13 14">
    <name type="scientific">Ornithinimicrobium tianjinense</name>
    <dbReference type="NCBI Taxonomy" id="1195761"/>
    <lineage>
        <taxon>Bacteria</taxon>
        <taxon>Bacillati</taxon>
        <taxon>Actinomycetota</taxon>
        <taxon>Actinomycetes</taxon>
        <taxon>Micrococcales</taxon>
        <taxon>Ornithinimicrobiaceae</taxon>
        <taxon>Ornithinimicrobium</taxon>
    </lineage>
</organism>
<reference evidence="13" key="2">
    <citation type="submission" date="2020-09" db="EMBL/GenBank/DDBJ databases">
        <authorList>
            <person name="Sun Q."/>
            <person name="Zhou Y."/>
        </authorList>
    </citation>
    <scope>NUCLEOTIDE SEQUENCE</scope>
    <source>
        <strain evidence="13">CGMCC 1.12160</strain>
    </source>
</reference>
<evidence type="ECO:0000313" key="13">
    <source>
        <dbReference type="EMBL" id="GGF50745.1"/>
    </source>
</evidence>
<feature type="active site" description="Charge relay system" evidence="9">
    <location>
        <position position="242"/>
    </location>
</feature>
<dbReference type="InterPro" id="IPR015500">
    <property type="entry name" value="Peptidase_S8_subtilisin-rel"/>
</dbReference>
<evidence type="ECO:0000256" key="8">
    <source>
        <dbReference type="ARBA" id="ARBA00023145"/>
    </source>
</evidence>
<sequence length="636" mass="65085">MTHPRPLAALLTAAGLILPAAALAAVPAAAAPTVAPPPALTTAPTPPTAAQASAQGYDEIIVAFAPGSASTAAKRSAALDAAAVAQGVELREVRTLGTGARLVSVDETLSGARLEGLLRSLSSRQDVEYAEPNLRMYPTATPNDPAYSDQWHYFENTGSLRLPSAWDRADGLGTVVAVLDTGITSHPDLNANVVSGYDMISDSWSARDGNGRDSNPADQGDWMAAGECGNGYPQYTSNSSWHGTHVAGTVAAVSSNGTGVAGVAPKAKISPVRVLGRCGGTLADIADGITWASGGYVSGLPSNASPADVINMSLGGGGYCASTYQSAINGAVQRGVPVVVAAGNDNQNAGNVQPANCSNVITVGSTDRQGNRAYYSNYGTVLDISAPGGETDVNQANGVLSTLNTGTTYPASSSYAYYQGTSMATPHVAGLVALMLGEKSMTPSAVETALKDYSRPLPGSCSGGCGAGIVDATATINGILGGTTPPPPPGGIVNGGFESGATGWSGDTWTINTESYPARTGSYKAWLLGYGTTTQEDISQTVTVPSGGTLSFYLRVDSAETTTTTAYDTMRVQLHSTSGSLLRTLATYSNVNETSGYVLKSFDLSGYAGQQVRLTFDAQEDTSYQTSFLVDDVSLN</sequence>
<evidence type="ECO:0000256" key="11">
    <source>
        <dbReference type="SAM" id="SignalP"/>
    </source>
</evidence>
<evidence type="ECO:0000256" key="6">
    <source>
        <dbReference type="ARBA" id="ARBA00022801"/>
    </source>
</evidence>
<dbReference type="PANTHER" id="PTHR43806:SF11">
    <property type="entry name" value="CEREVISIN-RELATED"/>
    <property type="match status" value="1"/>
</dbReference>
<evidence type="ECO:0000259" key="12">
    <source>
        <dbReference type="Pfam" id="PF00082"/>
    </source>
</evidence>
<dbReference type="InterPro" id="IPR023827">
    <property type="entry name" value="Peptidase_S8_Asp-AS"/>
</dbReference>
<dbReference type="PROSITE" id="PS00137">
    <property type="entry name" value="SUBTILASE_HIS"/>
    <property type="match status" value="1"/>
</dbReference>
<feature type="chain" id="PRO_5039226996" evidence="11">
    <location>
        <begin position="25"/>
        <end position="636"/>
    </location>
</feature>
<evidence type="ECO:0000256" key="3">
    <source>
        <dbReference type="ARBA" id="ARBA00022525"/>
    </source>
</evidence>
<comment type="similarity">
    <text evidence="2 9 10">Belongs to the peptidase S8 family.</text>
</comment>
<keyword evidence="5 11" id="KW-0732">Signal</keyword>
<feature type="domain" description="Peptidase S8/S53" evidence="12">
    <location>
        <begin position="173"/>
        <end position="454"/>
    </location>
</feature>
<dbReference type="PROSITE" id="PS00136">
    <property type="entry name" value="SUBTILASE_ASP"/>
    <property type="match status" value="1"/>
</dbReference>
<dbReference type="SUPFAM" id="SSF49899">
    <property type="entry name" value="Concanavalin A-like lectins/glucanases"/>
    <property type="match status" value="1"/>
</dbReference>
<dbReference type="PROSITE" id="PS51892">
    <property type="entry name" value="SUBTILASE"/>
    <property type="match status" value="1"/>
</dbReference>
<feature type="active site" description="Charge relay system" evidence="9">
    <location>
        <position position="180"/>
    </location>
</feature>
<evidence type="ECO:0000256" key="1">
    <source>
        <dbReference type="ARBA" id="ARBA00004613"/>
    </source>
</evidence>
<dbReference type="InterPro" id="IPR036852">
    <property type="entry name" value="Peptidase_S8/S53_dom_sf"/>
</dbReference>
<evidence type="ECO:0000256" key="10">
    <source>
        <dbReference type="RuleBase" id="RU003355"/>
    </source>
</evidence>
<evidence type="ECO:0000256" key="2">
    <source>
        <dbReference type="ARBA" id="ARBA00011073"/>
    </source>
</evidence>
<proteinExistence type="inferred from homology"/>
<reference evidence="13" key="1">
    <citation type="journal article" date="2014" name="Int. J. Syst. Evol. Microbiol.">
        <title>Complete genome sequence of Corynebacterium casei LMG S-19264T (=DSM 44701T), isolated from a smear-ripened cheese.</title>
        <authorList>
            <consortium name="US DOE Joint Genome Institute (JGI-PGF)"/>
            <person name="Walter F."/>
            <person name="Albersmeier A."/>
            <person name="Kalinowski J."/>
            <person name="Ruckert C."/>
        </authorList>
    </citation>
    <scope>NUCLEOTIDE SEQUENCE</scope>
    <source>
        <strain evidence="13">CGMCC 1.12160</strain>
    </source>
</reference>
<dbReference type="PANTHER" id="PTHR43806">
    <property type="entry name" value="PEPTIDASE S8"/>
    <property type="match status" value="1"/>
</dbReference>
<dbReference type="GO" id="GO:0004252">
    <property type="term" value="F:serine-type endopeptidase activity"/>
    <property type="evidence" value="ECO:0007669"/>
    <property type="project" value="UniProtKB-UniRule"/>
</dbReference>
<dbReference type="Proteomes" id="UP000605670">
    <property type="component" value="Unassembled WGS sequence"/>
</dbReference>
<dbReference type="GO" id="GO:0006508">
    <property type="term" value="P:proteolysis"/>
    <property type="evidence" value="ECO:0007669"/>
    <property type="project" value="UniProtKB-KW"/>
</dbReference>
<dbReference type="Gene3D" id="2.60.120.260">
    <property type="entry name" value="Galactose-binding domain-like"/>
    <property type="match status" value="1"/>
</dbReference>
<comment type="caution">
    <text evidence="13">The sequence shown here is derived from an EMBL/GenBank/DDBJ whole genome shotgun (WGS) entry which is preliminary data.</text>
</comment>
<dbReference type="Gene3D" id="3.40.50.200">
    <property type="entry name" value="Peptidase S8/S53 domain"/>
    <property type="match status" value="1"/>
</dbReference>
<evidence type="ECO:0000256" key="9">
    <source>
        <dbReference type="PROSITE-ProRule" id="PRU01240"/>
    </source>
</evidence>
<dbReference type="FunFam" id="3.40.50.200:FF:000022">
    <property type="entry name" value="Extracellular protease"/>
    <property type="match status" value="1"/>
</dbReference>
<evidence type="ECO:0000256" key="4">
    <source>
        <dbReference type="ARBA" id="ARBA00022670"/>
    </source>
</evidence>
<dbReference type="InterPro" id="IPR022398">
    <property type="entry name" value="Peptidase_S8_His-AS"/>
</dbReference>
<keyword evidence="8" id="KW-0865">Zymogen</keyword>
<dbReference type="Pfam" id="PF00082">
    <property type="entry name" value="Peptidase_S8"/>
    <property type="match status" value="1"/>
</dbReference>
<protein>
    <submittedName>
        <fullName evidence="13">Extracellular protease</fullName>
    </submittedName>
</protein>
<accession>A0A917F4Y0</accession>
<dbReference type="AlphaFoldDB" id="A0A917F4Y0"/>
<keyword evidence="3" id="KW-0964">Secreted</keyword>
<dbReference type="EMBL" id="BMEM01000002">
    <property type="protein sequence ID" value="GGF50745.1"/>
    <property type="molecule type" value="Genomic_DNA"/>
</dbReference>
<gene>
    <name evidence="13" type="ORF">GCM10011366_18220</name>
</gene>
<feature type="active site" description="Charge relay system" evidence="9">
    <location>
        <position position="422"/>
    </location>
</feature>
<dbReference type="InterPro" id="IPR050131">
    <property type="entry name" value="Peptidase_S8_subtilisin-like"/>
</dbReference>
<keyword evidence="4 9" id="KW-0645">Protease</keyword>
<comment type="subcellular location">
    <subcellularLocation>
        <location evidence="1">Secreted</location>
    </subcellularLocation>
</comment>
<dbReference type="InterPro" id="IPR023828">
    <property type="entry name" value="Peptidase_S8_Ser-AS"/>
</dbReference>